<accession>A0A4R0REF5</accession>
<dbReference type="AlphaFoldDB" id="A0A4R0REF5"/>
<proteinExistence type="predicted"/>
<name>A0A4R0REF5_9APHY</name>
<feature type="non-terminal residue" evidence="2">
    <location>
        <position position="324"/>
    </location>
</feature>
<feature type="compositionally biased region" description="Polar residues" evidence="1">
    <location>
        <begin position="300"/>
        <end position="310"/>
    </location>
</feature>
<feature type="compositionally biased region" description="Low complexity" evidence="1">
    <location>
        <begin position="44"/>
        <end position="63"/>
    </location>
</feature>
<dbReference type="STRING" id="92696.A0A4R0REF5"/>
<feature type="compositionally biased region" description="Low complexity" evidence="1">
    <location>
        <begin position="274"/>
        <end position="285"/>
    </location>
</feature>
<feature type="region of interest" description="Disordered" evidence="1">
    <location>
        <begin position="1"/>
        <end position="156"/>
    </location>
</feature>
<feature type="compositionally biased region" description="Low complexity" evidence="1">
    <location>
        <begin position="18"/>
        <end position="34"/>
    </location>
</feature>
<feature type="region of interest" description="Disordered" evidence="1">
    <location>
        <begin position="226"/>
        <end position="312"/>
    </location>
</feature>
<feature type="compositionally biased region" description="Polar residues" evidence="1">
    <location>
        <begin position="260"/>
        <end position="270"/>
    </location>
</feature>
<organism evidence="2 3">
    <name type="scientific">Steccherinum ochraceum</name>
    <dbReference type="NCBI Taxonomy" id="92696"/>
    <lineage>
        <taxon>Eukaryota</taxon>
        <taxon>Fungi</taxon>
        <taxon>Dikarya</taxon>
        <taxon>Basidiomycota</taxon>
        <taxon>Agaricomycotina</taxon>
        <taxon>Agaricomycetes</taxon>
        <taxon>Polyporales</taxon>
        <taxon>Steccherinaceae</taxon>
        <taxon>Steccherinum</taxon>
    </lineage>
</organism>
<protein>
    <submittedName>
        <fullName evidence="2">Uncharacterized protein</fullName>
    </submittedName>
</protein>
<evidence type="ECO:0000313" key="2">
    <source>
        <dbReference type="EMBL" id="TCD65496.1"/>
    </source>
</evidence>
<evidence type="ECO:0000313" key="3">
    <source>
        <dbReference type="Proteomes" id="UP000292702"/>
    </source>
</evidence>
<evidence type="ECO:0000256" key="1">
    <source>
        <dbReference type="SAM" id="MobiDB-lite"/>
    </source>
</evidence>
<comment type="caution">
    <text evidence="2">The sequence shown here is derived from an EMBL/GenBank/DDBJ whole genome shotgun (WGS) entry which is preliminary data.</text>
</comment>
<dbReference type="EMBL" id="RWJN01000178">
    <property type="protein sequence ID" value="TCD65496.1"/>
    <property type="molecule type" value="Genomic_DNA"/>
</dbReference>
<feature type="compositionally biased region" description="Polar residues" evidence="1">
    <location>
        <begin position="1"/>
        <end position="17"/>
    </location>
</feature>
<reference evidence="2 3" key="1">
    <citation type="submission" date="2018-11" db="EMBL/GenBank/DDBJ databases">
        <title>Genome assembly of Steccherinum ochraceum LE-BIN_3174, the white-rot fungus of the Steccherinaceae family (The Residual Polyporoid clade, Polyporales, Basidiomycota).</title>
        <authorList>
            <person name="Fedorova T.V."/>
            <person name="Glazunova O.A."/>
            <person name="Landesman E.O."/>
            <person name="Moiseenko K.V."/>
            <person name="Psurtseva N.V."/>
            <person name="Savinova O.S."/>
            <person name="Shakhova N.V."/>
            <person name="Tyazhelova T.V."/>
            <person name="Vasina D.V."/>
        </authorList>
    </citation>
    <scope>NUCLEOTIDE SEQUENCE [LARGE SCALE GENOMIC DNA]</scope>
    <source>
        <strain evidence="2 3">LE-BIN_3174</strain>
    </source>
</reference>
<dbReference type="OrthoDB" id="2526979at2759"/>
<keyword evidence="3" id="KW-1185">Reference proteome</keyword>
<gene>
    <name evidence="2" type="ORF">EIP91_002580</name>
</gene>
<sequence>MSYTETLTHQPESPIYQTSSKTSRTSRSVLRVSTNAMRSSHPFSPETSAGSSSSSSSRTRTPSKGATVARNAGKGHADASFPTPSPSAAHISPRPLPATQPTVRARGSTPAPRSHHQRAHTTTAAPPPSSLAFPRTHTRTSSSASHTIHDTRKTPRARVLSLSALAAPSDAPKAEALTPIAVPGEETIGSFAPTSCPRQHMQSVLGSMPRPRFFSFARHRLAINDRPSPLRMPHTFDQYDDTSSLEDNSPPDSPLPSICRTPSSESQSGSDYCPTAPSSAGPSTPILGSSAAPSIRHITRTPSHSSSLSTPAVLAALEDKSKFR</sequence>
<dbReference type="Proteomes" id="UP000292702">
    <property type="component" value="Unassembled WGS sequence"/>
</dbReference>